<reference evidence="3" key="1">
    <citation type="submission" date="2023-07" db="EMBL/GenBank/DDBJ databases">
        <title>30 novel species of actinomycetes from the DSMZ collection.</title>
        <authorList>
            <person name="Nouioui I."/>
        </authorList>
    </citation>
    <scope>NUCLEOTIDE SEQUENCE [LARGE SCALE GENOMIC DNA]</scope>
    <source>
        <strain evidence="3">DSM 44399</strain>
    </source>
</reference>
<dbReference type="Gene3D" id="1.10.1200.10">
    <property type="entry name" value="ACP-like"/>
    <property type="match status" value="1"/>
</dbReference>
<evidence type="ECO:0000313" key="3">
    <source>
        <dbReference type="Proteomes" id="UP001183176"/>
    </source>
</evidence>
<dbReference type="RefSeq" id="WP_311422760.1">
    <property type="nucleotide sequence ID" value="NZ_JAVREH010000009.1"/>
</dbReference>
<sequence length="86" mass="9955">MTNAKVQGTNLETLRDLVADILEIDPSELTDEGLFAEEYDADSLRAIEILSRIDKEFDVEVPQEELPRMDNLVHVYEVVKEYAKWE</sequence>
<name>A0ABU2J9G3_9ACTN</name>
<dbReference type="EMBL" id="JAVREH010000009">
    <property type="protein sequence ID" value="MDT0261605.1"/>
    <property type="molecule type" value="Genomic_DNA"/>
</dbReference>
<comment type="caution">
    <text evidence="2">The sequence shown here is derived from an EMBL/GenBank/DDBJ whole genome shotgun (WGS) entry which is preliminary data.</text>
</comment>
<dbReference type="InterPro" id="IPR036736">
    <property type="entry name" value="ACP-like_sf"/>
</dbReference>
<protein>
    <submittedName>
        <fullName evidence="2">Acyl carrier protein</fullName>
    </submittedName>
</protein>
<proteinExistence type="predicted"/>
<organism evidence="2 3">
    <name type="scientific">Jatrophihabitans lederbergiae</name>
    <dbReference type="NCBI Taxonomy" id="3075547"/>
    <lineage>
        <taxon>Bacteria</taxon>
        <taxon>Bacillati</taxon>
        <taxon>Actinomycetota</taxon>
        <taxon>Actinomycetes</taxon>
        <taxon>Jatrophihabitantales</taxon>
        <taxon>Jatrophihabitantaceae</taxon>
        <taxon>Jatrophihabitans</taxon>
    </lineage>
</organism>
<feature type="domain" description="Carrier" evidence="1">
    <location>
        <begin position="8"/>
        <end position="83"/>
    </location>
</feature>
<evidence type="ECO:0000313" key="2">
    <source>
        <dbReference type="EMBL" id="MDT0261605.1"/>
    </source>
</evidence>
<dbReference type="SUPFAM" id="SSF47336">
    <property type="entry name" value="ACP-like"/>
    <property type="match status" value="1"/>
</dbReference>
<accession>A0ABU2J9G3</accession>
<dbReference type="InterPro" id="IPR009081">
    <property type="entry name" value="PP-bd_ACP"/>
</dbReference>
<evidence type="ECO:0000259" key="1">
    <source>
        <dbReference type="PROSITE" id="PS50075"/>
    </source>
</evidence>
<dbReference type="PROSITE" id="PS50075">
    <property type="entry name" value="CARRIER"/>
    <property type="match status" value="1"/>
</dbReference>
<dbReference type="Pfam" id="PF00550">
    <property type="entry name" value="PP-binding"/>
    <property type="match status" value="1"/>
</dbReference>
<gene>
    <name evidence="2" type="ORF">RM423_09390</name>
</gene>
<keyword evidence="3" id="KW-1185">Reference proteome</keyword>
<dbReference type="Proteomes" id="UP001183176">
    <property type="component" value="Unassembled WGS sequence"/>
</dbReference>